<sequence length="125" mass="14270">MMKSHICELHFHAQDFITTLSDQGERTGRIIEVEQEKCKLKHNVVHSFFSSCPKYLSSKPTSRRSPAIKIARKESAALQEATNWSLEYKNFSKKETASLRKRTSRRSCQGSAIIIFGQLMSMMSA</sequence>
<gene>
    <name evidence="1" type="ORF">HPB51_016488</name>
</gene>
<evidence type="ECO:0000313" key="1">
    <source>
        <dbReference type="EMBL" id="KAH8023749.1"/>
    </source>
</evidence>
<comment type="caution">
    <text evidence="1">The sequence shown here is derived from an EMBL/GenBank/DDBJ whole genome shotgun (WGS) entry which is preliminary data.</text>
</comment>
<reference evidence="1" key="2">
    <citation type="submission" date="2021-09" db="EMBL/GenBank/DDBJ databases">
        <authorList>
            <person name="Jia N."/>
            <person name="Wang J."/>
            <person name="Shi W."/>
            <person name="Du L."/>
            <person name="Sun Y."/>
            <person name="Zhan W."/>
            <person name="Jiang J."/>
            <person name="Wang Q."/>
            <person name="Zhang B."/>
            <person name="Ji P."/>
            <person name="Sakyi L.B."/>
            <person name="Cui X."/>
            <person name="Yuan T."/>
            <person name="Jiang B."/>
            <person name="Yang W."/>
            <person name="Lam T.T.-Y."/>
            <person name="Chang Q."/>
            <person name="Ding S."/>
            <person name="Wang X."/>
            <person name="Zhu J."/>
            <person name="Ruan X."/>
            <person name="Zhao L."/>
            <person name="Wei J."/>
            <person name="Que T."/>
            <person name="Du C."/>
            <person name="Cheng J."/>
            <person name="Dai P."/>
            <person name="Han X."/>
            <person name="Huang E."/>
            <person name="Gao Y."/>
            <person name="Liu J."/>
            <person name="Shao H."/>
            <person name="Ye R."/>
            <person name="Li L."/>
            <person name="Wei W."/>
            <person name="Wang X."/>
            <person name="Wang C."/>
            <person name="Huo Q."/>
            <person name="Li W."/>
            <person name="Guo W."/>
            <person name="Chen H."/>
            <person name="Chen S."/>
            <person name="Zhou L."/>
            <person name="Zhou L."/>
            <person name="Ni X."/>
            <person name="Tian J."/>
            <person name="Zhou Y."/>
            <person name="Sheng Y."/>
            <person name="Liu T."/>
            <person name="Pan Y."/>
            <person name="Xia L."/>
            <person name="Li J."/>
            <person name="Zhao F."/>
            <person name="Cao W."/>
        </authorList>
    </citation>
    <scope>NUCLEOTIDE SEQUENCE</scope>
    <source>
        <strain evidence="1">Rmic-2018</strain>
        <tissue evidence="1">Larvae</tissue>
    </source>
</reference>
<dbReference type="AlphaFoldDB" id="A0A9J6DNC3"/>
<protein>
    <submittedName>
        <fullName evidence="1">Uncharacterized protein</fullName>
    </submittedName>
</protein>
<reference evidence="1" key="1">
    <citation type="journal article" date="2020" name="Cell">
        <title>Large-Scale Comparative Analyses of Tick Genomes Elucidate Their Genetic Diversity and Vector Capacities.</title>
        <authorList>
            <consortium name="Tick Genome and Microbiome Consortium (TIGMIC)"/>
            <person name="Jia N."/>
            <person name="Wang J."/>
            <person name="Shi W."/>
            <person name="Du L."/>
            <person name="Sun Y."/>
            <person name="Zhan W."/>
            <person name="Jiang J.F."/>
            <person name="Wang Q."/>
            <person name="Zhang B."/>
            <person name="Ji P."/>
            <person name="Bell-Sakyi L."/>
            <person name="Cui X.M."/>
            <person name="Yuan T.T."/>
            <person name="Jiang B.G."/>
            <person name="Yang W.F."/>
            <person name="Lam T.T."/>
            <person name="Chang Q.C."/>
            <person name="Ding S.J."/>
            <person name="Wang X.J."/>
            <person name="Zhu J.G."/>
            <person name="Ruan X.D."/>
            <person name="Zhao L."/>
            <person name="Wei J.T."/>
            <person name="Ye R.Z."/>
            <person name="Que T.C."/>
            <person name="Du C.H."/>
            <person name="Zhou Y.H."/>
            <person name="Cheng J.X."/>
            <person name="Dai P.F."/>
            <person name="Guo W.B."/>
            <person name="Han X.H."/>
            <person name="Huang E.J."/>
            <person name="Li L.F."/>
            <person name="Wei W."/>
            <person name="Gao Y.C."/>
            <person name="Liu J.Z."/>
            <person name="Shao H.Z."/>
            <person name="Wang X."/>
            <person name="Wang C.C."/>
            <person name="Yang T.C."/>
            <person name="Huo Q.B."/>
            <person name="Li W."/>
            <person name="Chen H.Y."/>
            <person name="Chen S.E."/>
            <person name="Zhou L.G."/>
            <person name="Ni X.B."/>
            <person name="Tian J.H."/>
            <person name="Sheng Y."/>
            <person name="Liu T."/>
            <person name="Pan Y.S."/>
            <person name="Xia L.Y."/>
            <person name="Li J."/>
            <person name="Zhao F."/>
            <person name="Cao W.C."/>
        </authorList>
    </citation>
    <scope>NUCLEOTIDE SEQUENCE</scope>
    <source>
        <strain evidence="1">Rmic-2018</strain>
    </source>
</reference>
<accession>A0A9J6DNC3</accession>
<dbReference type="EMBL" id="JABSTU010000008">
    <property type="protein sequence ID" value="KAH8023749.1"/>
    <property type="molecule type" value="Genomic_DNA"/>
</dbReference>
<organism evidence="1 2">
    <name type="scientific">Rhipicephalus microplus</name>
    <name type="common">Cattle tick</name>
    <name type="synonym">Boophilus microplus</name>
    <dbReference type="NCBI Taxonomy" id="6941"/>
    <lineage>
        <taxon>Eukaryota</taxon>
        <taxon>Metazoa</taxon>
        <taxon>Ecdysozoa</taxon>
        <taxon>Arthropoda</taxon>
        <taxon>Chelicerata</taxon>
        <taxon>Arachnida</taxon>
        <taxon>Acari</taxon>
        <taxon>Parasitiformes</taxon>
        <taxon>Ixodida</taxon>
        <taxon>Ixodoidea</taxon>
        <taxon>Ixodidae</taxon>
        <taxon>Rhipicephalinae</taxon>
        <taxon>Rhipicephalus</taxon>
        <taxon>Boophilus</taxon>
    </lineage>
</organism>
<evidence type="ECO:0000313" key="2">
    <source>
        <dbReference type="Proteomes" id="UP000821866"/>
    </source>
</evidence>
<dbReference type="Proteomes" id="UP000821866">
    <property type="component" value="Chromosome 6"/>
</dbReference>
<keyword evidence="2" id="KW-1185">Reference proteome</keyword>
<proteinExistence type="predicted"/>
<name>A0A9J6DNC3_RHIMP</name>